<dbReference type="InterPro" id="IPR036865">
    <property type="entry name" value="CRAL-TRIO_dom_sf"/>
</dbReference>
<dbReference type="Pfam" id="PF01435">
    <property type="entry name" value="Peptidase_M48"/>
    <property type="match status" value="2"/>
</dbReference>
<dbReference type="Gene3D" id="3.40.525.10">
    <property type="entry name" value="CRAL-TRIO lipid binding domain"/>
    <property type="match status" value="1"/>
</dbReference>
<dbReference type="AlphaFoldDB" id="A0A7N0T3N2"/>
<dbReference type="GO" id="GO:0051603">
    <property type="term" value="P:proteolysis involved in protein catabolic process"/>
    <property type="evidence" value="ECO:0007669"/>
    <property type="project" value="TreeGrafter"/>
</dbReference>
<dbReference type="PANTHER" id="PTHR22726:SF1">
    <property type="entry name" value="METALLOENDOPEPTIDASE OMA1, MITOCHONDRIAL"/>
    <property type="match status" value="1"/>
</dbReference>
<keyword evidence="1 6" id="KW-0645">Protease</keyword>
<dbReference type="EnsemblPlants" id="Kaladp0020s0101.1.v1.1">
    <property type="protein sequence ID" value="Kaladp0020s0101.1.v1.1"/>
    <property type="gene ID" value="Kaladp0020s0101.v1.1"/>
</dbReference>
<evidence type="ECO:0000256" key="1">
    <source>
        <dbReference type="ARBA" id="ARBA00022670"/>
    </source>
</evidence>
<keyword evidence="3 6" id="KW-0378">Hydrolase</keyword>
<dbReference type="CDD" id="cd07331">
    <property type="entry name" value="M48C_Oma1_like"/>
    <property type="match status" value="1"/>
</dbReference>
<dbReference type="PROSITE" id="PS51257">
    <property type="entry name" value="PROKAR_LIPOPROTEIN"/>
    <property type="match status" value="1"/>
</dbReference>
<organism evidence="8 9">
    <name type="scientific">Kalanchoe fedtschenkoi</name>
    <name type="common">Lavender scallops</name>
    <name type="synonym">South American air plant</name>
    <dbReference type="NCBI Taxonomy" id="63787"/>
    <lineage>
        <taxon>Eukaryota</taxon>
        <taxon>Viridiplantae</taxon>
        <taxon>Streptophyta</taxon>
        <taxon>Embryophyta</taxon>
        <taxon>Tracheophyta</taxon>
        <taxon>Spermatophyta</taxon>
        <taxon>Magnoliopsida</taxon>
        <taxon>eudicotyledons</taxon>
        <taxon>Gunneridae</taxon>
        <taxon>Pentapetalae</taxon>
        <taxon>Saxifragales</taxon>
        <taxon>Crassulaceae</taxon>
        <taxon>Kalanchoe</taxon>
    </lineage>
</organism>
<accession>A0A7N0T3N2</accession>
<keyword evidence="2" id="KW-0479">Metal-binding</keyword>
<dbReference type="Gramene" id="Kaladp0020s0101.1.v1.1">
    <property type="protein sequence ID" value="Kaladp0020s0101.1.v1.1"/>
    <property type="gene ID" value="Kaladp0020s0101.v1.1"/>
</dbReference>
<dbReference type="SUPFAM" id="SSF46938">
    <property type="entry name" value="CRAL/TRIO N-terminal domain"/>
    <property type="match status" value="1"/>
</dbReference>
<name>A0A7N0T3N2_KALFE</name>
<sequence>MKQTCMRRLMVALRSSIVDVVVLLLLSSALYSCVETVPYTGRKHLVFLSLRSEMRIWRDVLVNSDYEKSTLPDAHPDTVRVRLIGERIIRGLEKSSSLPPVPGSEEEGPNWEFFVLDDPDITAKSFMGGKIMLNTGLLRAEPADDDNLLAHVLAHEVAHIVARHQMERFSLEVITLSWILGSYGERLVSRIYNSKRMEYEADHIGLLLMASAGYDPQRGVNSDEKLFQWLHKWLELDLKVVGTNGTVICFEDRYGYDEQYSATHPHPLCRIQYLRQDNIMKKAVDIFLKASKFDNEKTKQTWADMLAWRKEFGADTIVEVLTAPFLRDNEFIKNPTTFSFGTFQNLEFQELDVTCRSLFGSTLPSRSM</sequence>
<dbReference type="GO" id="GO:0004222">
    <property type="term" value="F:metalloendopeptidase activity"/>
    <property type="evidence" value="ECO:0007669"/>
    <property type="project" value="InterPro"/>
</dbReference>
<dbReference type="PANTHER" id="PTHR22726">
    <property type="entry name" value="METALLOENDOPEPTIDASE OMA1"/>
    <property type="match status" value="1"/>
</dbReference>
<evidence type="ECO:0000256" key="3">
    <source>
        <dbReference type="ARBA" id="ARBA00022801"/>
    </source>
</evidence>
<evidence type="ECO:0000259" key="7">
    <source>
        <dbReference type="Pfam" id="PF01435"/>
    </source>
</evidence>
<dbReference type="GO" id="GO:0046872">
    <property type="term" value="F:metal ion binding"/>
    <property type="evidence" value="ECO:0007669"/>
    <property type="project" value="UniProtKB-KW"/>
</dbReference>
<evidence type="ECO:0000256" key="5">
    <source>
        <dbReference type="ARBA" id="ARBA00023049"/>
    </source>
</evidence>
<protein>
    <recommendedName>
        <fullName evidence="7">Peptidase M48 domain-containing protein</fullName>
    </recommendedName>
</protein>
<evidence type="ECO:0000256" key="6">
    <source>
        <dbReference type="RuleBase" id="RU003983"/>
    </source>
</evidence>
<comment type="similarity">
    <text evidence="6">Belongs to the peptidase M48 family.</text>
</comment>
<comment type="cofactor">
    <cofactor evidence="6">
        <name>Zn(2+)</name>
        <dbReference type="ChEBI" id="CHEBI:29105"/>
    </cofactor>
    <text evidence="6">Binds 1 zinc ion per subunit.</text>
</comment>
<evidence type="ECO:0000313" key="9">
    <source>
        <dbReference type="Proteomes" id="UP000594263"/>
    </source>
</evidence>
<keyword evidence="9" id="KW-1185">Reference proteome</keyword>
<dbReference type="Proteomes" id="UP000594263">
    <property type="component" value="Unplaced"/>
</dbReference>
<keyword evidence="5 6" id="KW-0482">Metalloprotease</keyword>
<proteinExistence type="inferred from homology"/>
<dbReference type="InterPro" id="IPR036273">
    <property type="entry name" value="CRAL/TRIO_N_dom_sf"/>
</dbReference>
<evidence type="ECO:0000256" key="4">
    <source>
        <dbReference type="ARBA" id="ARBA00022833"/>
    </source>
</evidence>
<dbReference type="GO" id="GO:0016020">
    <property type="term" value="C:membrane"/>
    <property type="evidence" value="ECO:0007669"/>
    <property type="project" value="TreeGrafter"/>
</dbReference>
<keyword evidence="4 6" id="KW-0862">Zinc</keyword>
<dbReference type="InterPro" id="IPR051156">
    <property type="entry name" value="Mito/Outer_Membr_Metalloprot"/>
</dbReference>
<dbReference type="InterPro" id="IPR001915">
    <property type="entry name" value="Peptidase_M48"/>
</dbReference>
<feature type="domain" description="Peptidase M48" evidence="7">
    <location>
        <begin position="109"/>
        <end position="175"/>
    </location>
</feature>
<reference evidence="8" key="1">
    <citation type="submission" date="2021-01" db="UniProtKB">
        <authorList>
            <consortium name="EnsemblPlants"/>
        </authorList>
    </citation>
    <scope>IDENTIFICATION</scope>
</reference>
<evidence type="ECO:0000313" key="8">
    <source>
        <dbReference type="EnsemblPlants" id="Kaladp0020s0101.1.v1.1"/>
    </source>
</evidence>
<feature type="domain" description="Peptidase M48" evidence="7">
    <location>
        <begin position="192"/>
        <end position="276"/>
    </location>
</feature>
<evidence type="ECO:0000256" key="2">
    <source>
        <dbReference type="ARBA" id="ARBA00022723"/>
    </source>
</evidence>
<dbReference type="Gene3D" id="3.30.2010.10">
    <property type="entry name" value="Metalloproteases ('zincins'), catalytic domain"/>
    <property type="match status" value="1"/>
</dbReference>